<evidence type="ECO:0000313" key="2">
    <source>
        <dbReference type="EMBL" id="KAF9879294.1"/>
    </source>
</evidence>
<protein>
    <recommendedName>
        <fullName evidence="1">F-box domain-containing protein</fullName>
    </recommendedName>
</protein>
<gene>
    <name evidence="2" type="ORF">CkaCkLH20_03527</name>
</gene>
<reference evidence="2" key="1">
    <citation type="submission" date="2020-03" db="EMBL/GenBank/DDBJ databases">
        <authorList>
            <person name="He L."/>
        </authorList>
    </citation>
    <scope>NUCLEOTIDE SEQUENCE</scope>
    <source>
        <strain evidence="2">CkLH20</strain>
    </source>
</reference>
<dbReference type="OrthoDB" id="4851509at2759"/>
<dbReference type="RefSeq" id="XP_038748755.1">
    <property type="nucleotide sequence ID" value="XM_038886246.1"/>
</dbReference>
<dbReference type="AlphaFoldDB" id="A0A9P6IB71"/>
<dbReference type="SUPFAM" id="SSF81383">
    <property type="entry name" value="F-box domain"/>
    <property type="match status" value="1"/>
</dbReference>
<accession>A0A9P6IB71</accession>
<feature type="domain" description="F-box" evidence="1">
    <location>
        <begin position="28"/>
        <end position="56"/>
    </location>
</feature>
<dbReference type="InterPro" id="IPR036047">
    <property type="entry name" value="F-box-like_dom_sf"/>
</dbReference>
<evidence type="ECO:0000313" key="3">
    <source>
        <dbReference type="Proteomes" id="UP000781932"/>
    </source>
</evidence>
<name>A0A9P6IB71_9PEZI</name>
<reference evidence="2" key="2">
    <citation type="submission" date="2020-11" db="EMBL/GenBank/DDBJ databases">
        <title>Whole genome sequencing of Colletotrichum sp.</title>
        <authorList>
            <person name="Li H."/>
        </authorList>
    </citation>
    <scope>NUCLEOTIDE SEQUENCE</scope>
    <source>
        <strain evidence="2">CkLH20</strain>
    </source>
</reference>
<dbReference type="EMBL" id="JAATWM020000008">
    <property type="protein sequence ID" value="KAF9879294.1"/>
    <property type="molecule type" value="Genomic_DNA"/>
</dbReference>
<organism evidence="2 3">
    <name type="scientific">Colletotrichum karsti</name>
    <dbReference type="NCBI Taxonomy" id="1095194"/>
    <lineage>
        <taxon>Eukaryota</taxon>
        <taxon>Fungi</taxon>
        <taxon>Dikarya</taxon>
        <taxon>Ascomycota</taxon>
        <taxon>Pezizomycotina</taxon>
        <taxon>Sordariomycetes</taxon>
        <taxon>Hypocreomycetidae</taxon>
        <taxon>Glomerellales</taxon>
        <taxon>Glomerellaceae</taxon>
        <taxon>Colletotrichum</taxon>
        <taxon>Colletotrichum boninense species complex</taxon>
    </lineage>
</organism>
<proteinExistence type="predicted"/>
<evidence type="ECO:0000259" key="1">
    <source>
        <dbReference type="Pfam" id="PF00646"/>
    </source>
</evidence>
<sequence>MPRRRKLPKESSLFVPGKLPKNAFARILPPELVLVVLSFLPTEAVFSFALTCRFFYASFFPNSRTLDLDSKTALLTLLERDIPNLLVCHGCTILLHWKQQDFNPDPDSTSIGHQCSHVVPATFFAPLGYINRLEYAKARLVMNRHLYGSSHGLPVEMLNWDGHGKLFLDGDHFKAATAAWRARITGDSRHVIFAKIDYTQTWRARIVDDELYLAIFQTAYHPSSQIENIETCLRHRFGRICRHVTIWNMRDPPPNWITITRDTAEPPHFAAYIHHNTILSCPICFTDAQVNTTWCSIRGQWSVQMTTWRQFGKCRSPSDPKWNSFVSGFRDSWVPRERGHPPGAIRHRWSRGDEVLLGMEGVFLDAPLSGYQGS</sequence>
<dbReference type="Pfam" id="PF00646">
    <property type="entry name" value="F-box"/>
    <property type="match status" value="1"/>
</dbReference>
<dbReference type="InterPro" id="IPR001810">
    <property type="entry name" value="F-box_dom"/>
</dbReference>
<keyword evidence="3" id="KW-1185">Reference proteome</keyword>
<comment type="caution">
    <text evidence="2">The sequence shown here is derived from an EMBL/GenBank/DDBJ whole genome shotgun (WGS) entry which is preliminary data.</text>
</comment>
<dbReference type="GeneID" id="62159320"/>
<dbReference type="Proteomes" id="UP000781932">
    <property type="component" value="Unassembled WGS sequence"/>
</dbReference>